<name>A0ACC1DH02_9NEOP</name>
<proteinExistence type="predicted"/>
<comment type="caution">
    <text evidence="1">The sequence shown here is derived from an EMBL/GenBank/DDBJ whole genome shotgun (WGS) entry which is preliminary data.</text>
</comment>
<evidence type="ECO:0000313" key="1">
    <source>
        <dbReference type="EMBL" id="KAJ0183176.1"/>
    </source>
</evidence>
<reference evidence="1 2" key="1">
    <citation type="journal article" date="2021" name="Front. Genet.">
        <title>Chromosome-Level Genome Assembly Reveals Significant Gene Expansion in the Toll and IMD Signaling Pathways of Dendrolimus kikuchii.</title>
        <authorList>
            <person name="Zhou J."/>
            <person name="Wu P."/>
            <person name="Xiong Z."/>
            <person name="Liu N."/>
            <person name="Zhao N."/>
            <person name="Ji M."/>
            <person name="Qiu Y."/>
            <person name="Yang B."/>
        </authorList>
    </citation>
    <scope>NUCLEOTIDE SEQUENCE [LARGE SCALE GENOMIC DNA]</scope>
    <source>
        <strain evidence="1">Ann1</strain>
    </source>
</reference>
<evidence type="ECO:0000313" key="2">
    <source>
        <dbReference type="Proteomes" id="UP000824533"/>
    </source>
</evidence>
<keyword evidence="2" id="KW-1185">Reference proteome</keyword>
<protein>
    <submittedName>
        <fullName evidence="1">Uncharacterized protein</fullName>
    </submittedName>
</protein>
<dbReference type="EMBL" id="CM034388">
    <property type="protein sequence ID" value="KAJ0183176.1"/>
    <property type="molecule type" value="Genomic_DNA"/>
</dbReference>
<gene>
    <name evidence="1" type="ORF">K1T71_001152</name>
</gene>
<accession>A0ACC1DH02</accession>
<dbReference type="Proteomes" id="UP000824533">
    <property type="component" value="Linkage Group LG02"/>
</dbReference>
<organism evidence="1 2">
    <name type="scientific">Dendrolimus kikuchii</name>
    <dbReference type="NCBI Taxonomy" id="765133"/>
    <lineage>
        <taxon>Eukaryota</taxon>
        <taxon>Metazoa</taxon>
        <taxon>Ecdysozoa</taxon>
        <taxon>Arthropoda</taxon>
        <taxon>Hexapoda</taxon>
        <taxon>Insecta</taxon>
        <taxon>Pterygota</taxon>
        <taxon>Neoptera</taxon>
        <taxon>Endopterygota</taxon>
        <taxon>Lepidoptera</taxon>
        <taxon>Glossata</taxon>
        <taxon>Ditrysia</taxon>
        <taxon>Bombycoidea</taxon>
        <taxon>Lasiocampidae</taxon>
        <taxon>Dendrolimus</taxon>
    </lineage>
</organism>
<sequence length="793" mass="87793">MTQSQPDVASLENLVQCPKCSQARYFKAWEDLLQLPYKILNIKHNESGNLTTKIKKRCQNLPELDDLRTNSNIRKTDKESTYRLNRFVEAKLSDGDIKGAARILFSNDTIAPNNETTLRALEEKHPHSDAALGSSLVCLEESLVAAPKSVFTSVMSFRSGSAGGLDGLTPQHLKDLLGGSTGTAGETLLKDITDLINLMLSGAVNNDVVPTLYGANLCALNKKDGGIRPIAVGTTYRRLAAKICCREIADLSSSYFATRQLGFGVKGGCEAAVHSLRTFASRDCCQALLKVDVKNAFNSVNRATLLAQVRDKSPRIFNFIHQCYCDKSILMYQNHKVFSETGCQQGDPLGPAIFSLAIHPIIEKLNSKFNVWYLDDGTLGGDIDTLKKDIQYLIYEFDKIGLELNYSKCEIYFSDKVPNIHNIISDFQSLGLNFKIVDKNSLSLLGCPVFEESFSTFVSNKIQNFQSKIENLKSISLHSAYYIIRYCIFTPNFIYILRCCPIWQNQNILKTLDNVIRYSLSSIFNIPFDDRTWTQASLPIRYGGLGIRKISAVSLPAFLSSVYSTKDLIGEILNPSLGDFEVLYLTEARNAWSVVCPYQNLPINLKSQKLWDGPLCSLVHKNLLDTCAHETERARLLAVSRWESGLWLQALPSANLGTFLDDNAFRISACIRLGAACVVPHRCQCGDKVERLGHHGLSCSRSAGRISRHATLNDIIRRALVTAGVPAVLEPNGLCRDDGRRPDGMSLVPWKMGRPLVWDASCVDTLAASHLPATSMSAGTAADSGWQRAYLSL</sequence>